<dbReference type="InterPro" id="IPR055107">
    <property type="entry name" value="Med14_RM8"/>
</dbReference>
<evidence type="ECO:0000313" key="7">
    <source>
        <dbReference type="EMBL" id="OBS81576.1"/>
    </source>
</evidence>
<name>A0A1A6HTI7_NEOLE</name>
<dbReference type="GO" id="GO:0003712">
    <property type="term" value="F:transcription coregulator activity"/>
    <property type="evidence" value="ECO:0007669"/>
    <property type="project" value="InterPro"/>
</dbReference>
<evidence type="ECO:0000259" key="4">
    <source>
        <dbReference type="Pfam" id="PF25065"/>
    </source>
</evidence>
<evidence type="ECO:0000313" key="8">
    <source>
        <dbReference type="Proteomes" id="UP000092124"/>
    </source>
</evidence>
<evidence type="ECO:0000259" key="5">
    <source>
        <dbReference type="Pfam" id="PF25067"/>
    </source>
</evidence>
<dbReference type="GO" id="GO:0070847">
    <property type="term" value="C:core mediator complex"/>
    <property type="evidence" value="ECO:0007669"/>
    <property type="project" value="TreeGrafter"/>
</dbReference>
<evidence type="ECO:0000259" key="3">
    <source>
        <dbReference type="Pfam" id="PF22984"/>
    </source>
</evidence>
<dbReference type="InterPro" id="IPR056877">
    <property type="entry name" value="Med14_C"/>
</dbReference>
<sequence length="1126" mass="125363">MAPVQLENHQLANLAVANGRVKFRVEGEFEATLTVMGDDPEVPWRLLKLEILVEDKETGDGRALVHSMQIDFIHQLVQSRLFADEKPLQDMYNCLHSSDSKLVERAMKIDHLSIEKLLIDSVHARAHQKLQELKTILRSFNANENSSIETALPALIVPILEPCGNPECLHIFVDLHSGMFQLMLYGLDQATLEDMEKSVNDDMKRIIPWIQQLKFWLGQQRCKQSIKHLPTITTETVQLSNYSTHPIGNLSKNKLFIKLTRLPQYYIVVEMLEVPNKPTQLSYKYYFMSVSTADREDSPVMALLLQQFKDNIQDLISSTKTGKQARTGTKHKLSDDPCAVECKKAKRSGEMCAFNKVLAHFVAMCDTNMPFVGLRLELSNLEIPHQGVQVEGDGFSHAIRLLKIPPCKGVNEETQKALDRSLLDCTFRLQGRNNRTWVAELVFANCPLNGTSTREQGPSRHVYLTYENLLSEPVGGRKVVEMFLNDWSSIARLYECVLEFARSLPDIPAHLNIFSEVRVYNYRKLILCYGTTKGSSISIQWNSIHQKFHISLGTVGPNSGCSNCHNTILHQLQEMFNKTPNVVQLLQVLFDTQAPLNAINKLPTVPMLGLTQRTNTAYQCFSILPQSSTHIRLAFRNMYCIDIYCRSRGVVAIRDGAYSLFDNSKLVEGFYPAPGLKTFLNMFVDSNQDARRRSVNEDDNPPSPIGGDMMDSVISQLQPPQQQPFPKQPGTSGAYPLTSPAASYHNTVNQSPSMIHTQSPGTLDPSSPYTMVSPSGRAGNWPGSPQVSGPSPATRLPGMSPANPSLHSPVPDASHSPRAGTSSQTMPTNMPPPRKLPQRSWAASIPTILTHSALNILLLPSPTPGLMPGLAGSYLCSPLERFLGSVIMRRHLQRIIQQETLQLINSNEPGVIMFKTDALKCRVALSPKTNQTLQLKVTPENSGQWKSDELQVLEKFFETRVAGPPFKANTLIAFTKLLGAPTHILRDCVHIMKLELFPDQATQLKWNVQFCLTIPPSAPPIAPPGTPAVVLKSKMLFFLQLTQKTSVAPQEPVSIIVPIIYDMASGTTQQADIPRQQDSSVAAPMMVSNILKRFAEMNPPRQGECTIFAAVRELMANLTLPPGGRP</sequence>
<feature type="domain" description="Mediator of RNA polymerase II transcription subunit 14 RM3" evidence="4">
    <location>
        <begin position="115"/>
        <end position="222"/>
    </location>
</feature>
<dbReference type="EMBL" id="LZPO01011125">
    <property type="protein sequence ID" value="OBS81576.1"/>
    <property type="molecule type" value="Genomic_DNA"/>
</dbReference>
<dbReference type="AlphaFoldDB" id="A0A1A6HTI7"/>
<evidence type="ECO:0008006" key="9">
    <source>
        <dbReference type="Google" id="ProtNLM"/>
    </source>
</evidence>
<evidence type="ECO:0000259" key="6">
    <source>
        <dbReference type="Pfam" id="PF25069"/>
    </source>
</evidence>
<keyword evidence="8" id="KW-1185">Reference proteome</keyword>
<dbReference type="STRING" id="56216.A0A1A6HTI7"/>
<comment type="caution">
    <text evidence="7">The sequence shown here is derived from an EMBL/GenBank/DDBJ whole genome shotgun (WGS) entry which is preliminary data.</text>
</comment>
<dbReference type="GO" id="GO:0016592">
    <property type="term" value="C:mediator complex"/>
    <property type="evidence" value="ECO:0007669"/>
    <property type="project" value="InterPro"/>
</dbReference>
<proteinExistence type="predicted"/>
<dbReference type="Pfam" id="PF25069">
    <property type="entry name" value="Med14_C"/>
    <property type="match status" value="1"/>
</dbReference>
<dbReference type="InterPro" id="IPR055114">
    <property type="entry name" value="Med14_RM6"/>
</dbReference>
<reference evidence="7 8" key="1">
    <citation type="submission" date="2016-06" db="EMBL/GenBank/DDBJ databases">
        <title>The Draft Genome Sequence and Annotation of the Desert Woodrat Neotoma lepida.</title>
        <authorList>
            <person name="Campbell M."/>
            <person name="Oakeson K.F."/>
            <person name="Yandell M."/>
            <person name="Halpert J.R."/>
            <person name="Dearing D."/>
        </authorList>
    </citation>
    <scope>NUCLEOTIDE SEQUENCE [LARGE SCALE GENOMIC DNA]</scope>
    <source>
        <strain evidence="7">417</strain>
        <tissue evidence="7">Liver</tissue>
    </source>
</reference>
<feature type="region of interest" description="Disordered" evidence="1">
    <location>
        <begin position="690"/>
        <end position="839"/>
    </location>
</feature>
<dbReference type="Pfam" id="PF25065">
    <property type="entry name" value="RM3_Med14"/>
    <property type="match status" value="1"/>
</dbReference>
<dbReference type="PANTHER" id="PTHR12809:SF2">
    <property type="entry name" value="MEDIATOR OF RNA POLYMERASE II TRANSCRIPTION SUBUNIT 14"/>
    <property type="match status" value="1"/>
</dbReference>
<organism evidence="7 8">
    <name type="scientific">Neotoma lepida</name>
    <name type="common">Desert woodrat</name>
    <dbReference type="NCBI Taxonomy" id="56216"/>
    <lineage>
        <taxon>Eukaryota</taxon>
        <taxon>Metazoa</taxon>
        <taxon>Chordata</taxon>
        <taxon>Craniata</taxon>
        <taxon>Vertebrata</taxon>
        <taxon>Euteleostomi</taxon>
        <taxon>Mammalia</taxon>
        <taxon>Eutheria</taxon>
        <taxon>Euarchontoglires</taxon>
        <taxon>Glires</taxon>
        <taxon>Rodentia</taxon>
        <taxon>Myomorpha</taxon>
        <taxon>Muroidea</taxon>
        <taxon>Cricetidae</taxon>
        <taxon>Neotominae</taxon>
        <taxon>Neotoma</taxon>
    </lineage>
</organism>
<evidence type="ECO:0000259" key="2">
    <source>
        <dbReference type="Pfam" id="PF22983"/>
    </source>
</evidence>
<dbReference type="InterPro" id="IPR013947">
    <property type="entry name" value="Mediator_Med14"/>
</dbReference>
<gene>
    <name evidence="7" type="ORF">A6R68_20201</name>
</gene>
<dbReference type="PANTHER" id="PTHR12809">
    <property type="entry name" value="MEDIATOR COMPLEX SUBUNIT"/>
    <property type="match status" value="1"/>
</dbReference>
<dbReference type="InterPro" id="IPR056879">
    <property type="entry name" value="RM3_Med14"/>
</dbReference>
<accession>A0A1A6HTI7</accession>
<dbReference type="OrthoDB" id="205099at2759"/>
<feature type="domain" description="Mediator of RNA polymerase II transcription subunit 14 RM5" evidence="5">
    <location>
        <begin position="383"/>
        <end position="468"/>
    </location>
</feature>
<dbReference type="Pfam" id="PF25067">
    <property type="entry name" value="RM5_Med14"/>
    <property type="match status" value="1"/>
</dbReference>
<feature type="compositionally biased region" description="Polar residues" evidence="1">
    <location>
        <begin position="819"/>
        <end position="828"/>
    </location>
</feature>
<dbReference type="Proteomes" id="UP000092124">
    <property type="component" value="Unassembled WGS sequence"/>
</dbReference>
<dbReference type="Pfam" id="PF22983">
    <property type="entry name" value="RM8_Med14"/>
    <property type="match status" value="1"/>
</dbReference>
<protein>
    <recommendedName>
        <fullName evidence="9">Mediator complex subunit 14</fullName>
    </recommendedName>
</protein>
<feature type="compositionally biased region" description="Polar residues" evidence="1">
    <location>
        <begin position="740"/>
        <end position="773"/>
    </location>
</feature>
<feature type="domain" description="Mediator of RNA polymerase II transcription subunit 14 RM8" evidence="2">
    <location>
        <begin position="892"/>
        <end position="962"/>
    </location>
</feature>
<evidence type="ECO:0000256" key="1">
    <source>
        <dbReference type="SAM" id="MobiDB-lite"/>
    </source>
</evidence>
<dbReference type="Pfam" id="PF22984">
    <property type="entry name" value="RM6_Med14"/>
    <property type="match status" value="1"/>
</dbReference>
<feature type="domain" description="Mediator of RNA polymerase II transcription subunit 14 C-terminal" evidence="6">
    <location>
        <begin position="978"/>
        <end position="1121"/>
    </location>
</feature>
<dbReference type="InterPro" id="IPR056878">
    <property type="entry name" value="RM5_Med14"/>
</dbReference>
<dbReference type="GO" id="GO:0006357">
    <property type="term" value="P:regulation of transcription by RNA polymerase II"/>
    <property type="evidence" value="ECO:0007669"/>
    <property type="project" value="InterPro"/>
</dbReference>
<feature type="domain" description="Mediator of RNA polymerase II transcription subunit 14 RM6" evidence="3">
    <location>
        <begin position="512"/>
        <end position="578"/>
    </location>
</feature>